<protein>
    <submittedName>
        <fullName evidence="1">Uncharacterized protein</fullName>
    </submittedName>
</protein>
<evidence type="ECO:0000313" key="2">
    <source>
        <dbReference type="Proteomes" id="UP000054564"/>
    </source>
</evidence>
<name>A0A0L0UHW0_9BASI</name>
<dbReference type="EMBL" id="AJIL01008875">
    <property type="protein sequence ID" value="KNE86618.1"/>
    <property type="molecule type" value="Genomic_DNA"/>
</dbReference>
<evidence type="ECO:0000313" key="1">
    <source>
        <dbReference type="EMBL" id="KNE86618.1"/>
    </source>
</evidence>
<gene>
    <name evidence="1" type="ORF">PSTG_20019</name>
</gene>
<sequence length="107" mass="11764">MGEANKAFIKLKDDLGLSLLTQKYLSGINTANSLDKVSAADNNELLFQNQNTGKVNDPDQIFTPDSLYKDYGDKDAAFDEQLAAIAKHPDDNYSNEIGKLLPNDAKK</sequence>
<reference evidence="2" key="1">
    <citation type="submission" date="2014-03" db="EMBL/GenBank/DDBJ databases">
        <title>The Genome Sequence of Puccinia striiformis f. sp. tritici PST-78.</title>
        <authorList>
            <consortium name="The Broad Institute Genome Sequencing Platform"/>
            <person name="Cuomo C."/>
            <person name="Hulbert S."/>
            <person name="Chen X."/>
            <person name="Walker B."/>
            <person name="Young S.K."/>
            <person name="Zeng Q."/>
            <person name="Gargeya S."/>
            <person name="Fitzgerald M."/>
            <person name="Haas B."/>
            <person name="Abouelleil A."/>
            <person name="Alvarado L."/>
            <person name="Arachchi H.M."/>
            <person name="Berlin A.M."/>
            <person name="Chapman S.B."/>
            <person name="Goldberg J."/>
            <person name="Griggs A."/>
            <person name="Gujja S."/>
            <person name="Hansen M."/>
            <person name="Howarth C."/>
            <person name="Imamovic A."/>
            <person name="Larimer J."/>
            <person name="McCowan C."/>
            <person name="Montmayeur A."/>
            <person name="Murphy C."/>
            <person name="Neiman D."/>
            <person name="Pearson M."/>
            <person name="Priest M."/>
            <person name="Roberts A."/>
            <person name="Saif S."/>
            <person name="Shea T."/>
            <person name="Sisk P."/>
            <person name="Sykes S."/>
            <person name="Wortman J."/>
            <person name="Nusbaum C."/>
            <person name="Birren B."/>
        </authorList>
    </citation>
    <scope>NUCLEOTIDE SEQUENCE [LARGE SCALE GENOMIC DNA]</scope>
    <source>
        <strain evidence="2">race PST-78</strain>
    </source>
</reference>
<organism evidence="1 2">
    <name type="scientific">Puccinia striiformis f. sp. tritici PST-78</name>
    <dbReference type="NCBI Taxonomy" id="1165861"/>
    <lineage>
        <taxon>Eukaryota</taxon>
        <taxon>Fungi</taxon>
        <taxon>Dikarya</taxon>
        <taxon>Basidiomycota</taxon>
        <taxon>Pucciniomycotina</taxon>
        <taxon>Pucciniomycetes</taxon>
        <taxon>Pucciniales</taxon>
        <taxon>Pucciniaceae</taxon>
        <taxon>Puccinia</taxon>
    </lineage>
</organism>
<dbReference type="AlphaFoldDB" id="A0A0L0UHW0"/>
<keyword evidence="2" id="KW-1185">Reference proteome</keyword>
<dbReference type="Proteomes" id="UP000054564">
    <property type="component" value="Unassembled WGS sequence"/>
</dbReference>
<accession>A0A0L0UHW0</accession>
<comment type="caution">
    <text evidence="1">The sequence shown here is derived from an EMBL/GenBank/DDBJ whole genome shotgun (WGS) entry which is preliminary data.</text>
</comment>
<proteinExistence type="predicted"/>